<organism evidence="1 2">
    <name type="scientific">Albidiferax ferrireducens (strain ATCC BAA-621 / DSM 15236 / T118)</name>
    <name type="common">Rhodoferax ferrireducens</name>
    <dbReference type="NCBI Taxonomy" id="338969"/>
    <lineage>
        <taxon>Bacteria</taxon>
        <taxon>Pseudomonadati</taxon>
        <taxon>Pseudomonadota</taxon>
        <taxon>Betaproteobacteria</taxon>
        <taxon>Burkholderiales</taxon>
        <taxon>Comamonadaceae</taxon>
        <taxon>Rhodoferax</taxon>
    </lineage>
</organism>
<accession>Q21Q88</accession>
<geneLocation type="plasmid" evidence="2">
    <name>pDSM15236</name>
</geneLocation>
<evidence type="ECO:0000313" key="1">
    <source>
        <dbReference type="EMBL" id="ABD72057.1"/>
    </source>
</evidence>
<dbReference type="Proteomes" id="UP000008332">
    <property type="component" value="Plasmid unnamed1"/>
</dbReference>
<reference evidence="2" key="1">
    <citation type="submission" date="2006-02" db="EMBL/GenBank/DDBJ databases">
        <title>Complete sequence of plasmid 1 of Rhodoferax ferrireducens DSM 15236.</title>
        <authorList>
            <person name="Copeland A."/>
            <person name="Lucas S."/>
            <person name="Lapidus A."/>
            <person name="Barry K."/>
            <person name="Detter J.C."/>
            <person name="Glavina del Rio T."/>
            <person name="Hammon N."/>
            <person name="Israni S."/>
            <person name="Pitluck S."/>
            <person name="Brettin T."/>
            <person name="Bruce D."/>
            <person name="Han C."/>
            <person name="Tapia R."/>
            <person name="Gilna P."/>
            <person name="Kiss H."/>
            <person name="Schmutz J."/>
            <person name="Larimer F."/>
            <person name="Land M."/>
            <person name="Kyrpides N."/>
            <person name="Ivanova N."/>
            <person name="Richardson P."/>
        </authorList>
    </citation>
    <scope>NUCLEOTIDE SEQUENCE [LARGE SCALE GENOMIC DNA]</scope>
    <source>
        <strain evidence="2">ATCC BAA-621 / DSM 15236 / T118</strain>
        <plasmid evidence="2">Plasmid pDSM15236</plasmid>
    </source>
</reference>
<dbReference type="KEGG" id="rfr:Rfer_4371"/>
<name>Q21Q88_ALBFT</name>
<protein>
    <submittedName>
        <fullName evidence="1">Uncharacterized protein</fullName>
    </submittedName>
</protein>
<gene>
    <name evidence="1" type="ordered locus">Rfer_4371</name>
</gene>
<evidence type="ECO:0000313" key="2">
    <source>
        <dbReference type="Proteomes" id="UP000008332"/>
    </source>
</evidence>
<proteinExistence type="predicted"/>
<dbReference type="HOGENOM" id="CLU_2289455_0_0_4"/>
<keyword evidence="1" id="KW-0614">Plasmid</keyword>
<dbReference type="AlphaFoldDB" id="Q21Q88"/>
<keyword evidence="2" id="KW-1185">Reference proteome</keyword>
<sequence>MFNDRKNMKTVFCVAAESSSSGSIDWFNNQPAATAQYQTFAADNSLATDTLTSFSLEVPDRATPGEITELADEAMWEMTYQCAERRIGTDGIHASLAVSAT</sequence>
<dbReference type="EMBL" id="CP000268">
    <property type="protein sequence ID" value="ABD72057.1"/>
    <property type="molecule type" value="Genomic_DNA"/>
</dbReference>